<sequence>MTEFDCSITAGYVTSATHWATCNTGLGDTHSARRWRNGGGGNSYRRAVIKRELFSMLPNCASRPFCFSEWARGKFDALVTSLDREGTDEGGYCFCCRQVV</sequence>
<evidence type="ECO:0000313" key="1">
    <source>
        <dbReference type="EMBL" id="GFT96764.1"/>
    </source>
</evidence>
<protein>
    <submittedName>
        <fullName evidence="1">Uncharacterized protein</fullName>
    </submittedName>
</protein>
<dbReference type="AlphaFoldDB" id="A0A8X6Q1B8"/>
<keyword evidence="2" id="KW-1185">Reference proteome</keyword>
<organism evidence="1 2">
    <name type="scientific">Nephila pilipes</name>
    <name type="common">Giant wood spider</name>
    <name type="synonym">Nephila maculata</name>
    <dbReference type="NCBI Taxonomy" id="299642"/>
    <lineage>
        <taxon>Eukaryota</taxon>
        <taxon>Metazoa</taxon>
        <taxon>Ecdysozoa</taxon>
        <taxon>Arthropoda</taxon>
        <taxon>Chelicerata</taxon>
        <taxon>Arachnida</taxon>
        <taxon>Araneae</taxon>
        <taxon>Araneomorphae</taxon>
        <taxon>Entelegynae</taxon>
        <taxon>Araneoidea</taxon>
        <taxon>Nephilidae</taxon>
        <taxon>Nephila</taxon>
    </lineage>
</organism>
<dbReference type="Proteomes" id="UP000887013">
    <property type="component" value="Unassembled WGS sequence"/>
</dbReference>
<name>A0A8X6Q1B8_NEPPI</name>
<evidence type="ECO:0000313" key="2">
    <source>
        <dbReference type="Proteomes" id="UP000887013"/>
    </source>
</evidence>
<comment type="caution">
    <text evidence="1">The sequence shown here is derived from an EMBL/GenBank/DDBJ whole genome shotgun (WGS) entry which is preliminary data.</text>
</comment>
<proteinExistence type="predicted"/>
<accession>A0A8X6Q1B8</accession>
<gene>
    <name evidence="1" type="ORF">NPIL_40201</name>
</gene>
<dbReference type="EMBL" id="BMAW01121985">
    <property type="protein sequence ID" value="GFT96764.1"/>
    <property type="molecule type" value="Genomic_DNA"/>
</dbReference>
<reference evidence="1" key="1">
    <citation type="submission" date="2020-08" db="EMBL/GenBank/DDBJ databases">
        <title>Multicomponent nature underlies the extraordinary mechanical properties of spider dragline silk.</title>
        <authorList>
            <person name="Kono N."/>
            <person name="Nakamura H."/>
            <person name="Mori M."/>
            <person name="Yoshida Y."/>
            <person name="Ohtoshi R."/>
            <person name="Malay A.D."/>
            <person name="Moran D.A.P."/>
            <person name="Tomita M."/>
            <person name="Numata K."/>
            <person name="Arakawa K."/>
        </authorList>
    </citation>
    <scope>NUCLEOTIDE SEQUENCE</scope>
</reference>